<name>A0A2G9GFM1_9LAMI</name>
<proteinExistence type="predicted"/>
<dbReference type="Proteomes" id="UP000231279">
    <property type="component" value="Unassembled WGS sequence"/>
</dbReference>
<gene>
    <name evidence="1" type="ORF">CDL12_23379</name>
</gene>
<dbReference type="EMBL" id="NKXS01005283">
    <property type="protein sequence ID" value="PIN04086.1"/>
    <property type="molecule type" value="Genomic_DNA"/>
</dbReference>
<evidence type="ECO:0000313" key="2">
    <source>
        <dbReference type="Proteomes" id="UP000231279"/>
    </source>
</evidence>
<reference evidence="2" key="1">
    <citation type="journal article" date="2018" name="Gigascience">
        <title>Genome assembly of the Pink Ipe (Handroanthus impetiginosus, Bignoniaceae), a highly valued, ecologically keystone Neotropical timber forest tree.</title>
        <authorList>
            <person name="Silva-Junior O.B."/>
            <person name="Grattapaglia D."/>
            <person name="Novaes E."/>
            <person name="Collevatti R.G."/>
        </authorList>
    </citation>
    <scope>NUCLEOTIDE SEQUENCE [LARGE SCALE GENOMIC DNA]</scope>
    <source>
        <strain evidence="2">cv. UFG-1</strain>
    </source>
</reference>
<dbReference type="AlphaFoldDB" id="A0A2G9GFM1"/>
<keyword evidence="2" id="KW-1185">Reference proteome</keyword>
<evidence type="ECO:0000313" key="1">
    <source>
        <dbReference type="EMBL" id="PIN04086.1"/>
    </source>
</evidence>
<protein>
    <submittedName>
        <fullName evidence="1">Uncharacterized protein</fullName>
    </submittedName>
</protein>
<comment type="caution">
    <text evidence="1">The sequence shown here is derived from an EMBL/GenBank/DDBJ whole genome shotgun (WGS) entry which is preliminary data.</text>
</comment>
<sequence>MAKYAQEANITLNRCNVAAIQSSIDSINRKYGTRFTQKDTINFCKRLQHQHFVFGFVIILLHVEYNEEHNRVLADPFVWHYITLKYPIAEAYMLCAEPDWIELHFIFGNPSPADVFAESEMIQISNDPSNQRQATMNINSHCSMQASHVVGSLDLSSIF</sequence>
<accession>A0A2G9GFM1</accession>
<organism evidence="1 2">
    <name type="scientific">Handroanthus impetiginosus</name>
    <dbReference type="NCBI Taxonomy" id="429701"/>
    <lineage>
        <taxon>Eukaryota</taxon>
        <taxon>Viridiplantae</taxon>
        <taxon>Streptophyta</taxon>
        <taxon>Embryophyta</taxon>
        <taxon>Tracheophyta</taxon>
        <taxon>Spermatophyta</taxon>
        <taxon>Magnoliopsida</taxon>
        <taxon>eudicotyledons</taxon>
        <taxon>Gunneridae</taxon>
        <taxon>Pentapetalae</taxon>
        <taxon>asterids</taxon>
        <taxon>lamiids</taxon>
        <taxon>Lamiales</taxon>
        <taxon>Bignoniaceae</taxon>
        <taxon>Crescentiina</taxon>
        <taxon>Tabebuia alliance</taxon>
        <taxon>Handroanthus</taxon>
    </lineage>
</organism>